<reference evidence="1" key="2">
    <citation type="journal article" date="2015" name="Data Brief">
        <title>Shoot transcriptome of the giant reed, Arundo donax.</title>
        <authorList>
            <person name="Barrero R.A."/>
            <person name="Guerrero F.D."/>
            <person name="Moolhuijzen P."/>
            <person name="Goolsby J.A."/>
            <person name="Tidwell J."/>
            <person name="Bellgard S.E."/>
            <person name="Bellgard M.I."/>
        </authorList>
    </citation>
    <scope>NUCLEOTIDE SEQUENCE</scope>
    <source>
        <tissue evidence="1">Shoot tissue taken approximately 20 cm above the soil surface</tissue>
    </source>
</reference>
<name>A0A0A9F3F6_ARUDO</name>
<protein>
    <submittedName>
        <fullName evidence="1">MPK4</fullName>
    </submittedName>
</protein>
<dbReference type="EMBL" id="GBRH01193260">
    <property type="protein sequence ID" value="JAE04636.1"/>
    <property type="molecule type" value="Transcribed_RNA"/>
</dbReference>
<sequence length="28" mass="3394">MHWHHYILQSNNILMAQVSKEFQLPQCP</sequence>
<organism evidence="1">
    <name type="scientific">Arundo donax</name>
    <name type="common">Giant reed</name>
    <name type="synonym">Donax arundinaceus</name>
    <dbReference type="NCBI Taxonomy" id="35708"/>
    <lineage>
        <taxon>Eukaryota</taxon>
        <taxon>Viridiplantae</taxon>
        <taxon>Streptophyta</taxon>
        <taxon>Embryophyta</taxon>
        <taxon>Tracheophyta</taxon>
        <taxon>Spermatophyta</taxon>
        <taxon>Magnoliopsida</taxon>
        <taxon>Liliopsida</taxon>
        <taxon>Poales</taxon>
        <taxon>Poaceae</taxon>
        <taxon>PACMAD clade</taxon>
        <taxon>Arundinoideae</taxon>
        <taxon>Arundineae</taxon>
        <taxon>Arundo</taxon>
    </lineage>
</organism>
<dbReference type="AlphaFoldDB" id="A0A0A9F3F6"/>
<accession>A0A0A9F3F6</accession>
<proteinExistence type="predicted"/>
<evidence type="ECO:0000313" key="1">
    <source>
        <dbReference type="EMBL" id="JAE04636.1"/>
    </source>
</evidence>
<reference evidence="1" key="1">
    <citation type="submission" date="2014-09" db="EMBL/GenBank/DDBJ databases">
        <authorList>
            <person name="Magalhaes I.L.F."/>
            <person name="Oliveira U."/>
            <person name="Santos F.R."/>
            <person name="Vidigal T.H.D.A."/>
            <person name="Brescovit A.D."/>
            <person name="Santos A.J."/>
        </authorList>
    </citation>
    <scope>NUCLEOTIDE SEQUENCE</scope>
    <source>
        <tissue evidence="1">Shoot tissue taken approximately 20 cm above the soil surface</tissue>
    </source>
</reference>